<reference evidence="1 2" key="1">
    <citation type="journal article" date="2015" name="Int. J. Syst. Evol. Microbiol.">
        <title>Carboxylicivirga linearis sp. nov., isolated from a sea cucumber culture pond.</title>
        <authorList>
            <person name="Wang F.Q."/>
            <person name="Zhou Y.X."/>
            <person name="Lin X.Z."/>
            <person name="Chen G.J."/>
            <person name="Du Z.J."/>
        </authorList>
    </citation>
    <scope>NUCLEOTIDE SEQUENCE [LARGE SCALE GENOMIC DNA]</scope>
    <source>
        <strain evidence="1 2">FB218</strain>
    </source>
</reference>
<evidence type="ECO:0000313" key="1">
    <source>
        <dbReference type="EMBL" id="MBS2100758.1"/>
    </source>
</evidence>
<dbReference type="EMBL" id="JAGUCO010000028">
    <property type="protein sequence ID" value="MBS2100758.1"/>
    <property type="molecule type" value="Genomic_DNA"/>
</dbReference>
<accession>A0ABS5K0R4</accession>
<proteinExistence type="predicted"/>
<organism evidence="1 2">
    <name type="scientific">Carboxylicivirga linearis</name>
    <dbReference type="NCBI Taxonomy" id="1628157"/>
    <lineage>
        <taxon>Bacteria</taxon>
        <taxon>Pseudomonadati</taxon>
        <taxon>Bacteroidota</taxon>
        <taxon>Bacteroidia</taxon>
        <taxon>Marinilabiliales</taxon>
        <taxon>Marinilabiliaceae</taxon>
        <taxon>Carboxylicivirga</taxon>
    </lineage>
</organism>
<evidence type="ECO:0000313" key="2">
    <source>
        <dbReference type="Proteomes" id="UP000708576"/>
    </source>
</evidence>
<evidence type="ECO:0008006" key="3">
    <source>
        <dbReference type="Google" id="ProtNLM"/>
    </source>
</evidence>
<dbReference type="RefSeq" id="WP_212219232.1">
    <property type="nucleotide sequence ID" value="NZ_JAGUCO010000028.1"/>
</dbReference>
<gene>
    <name evidence="1" type="ORF">KEM10_20895</name>
</gene>
<name>A0ABS5K0R4_9BACT</name>
<comment type="caution">
    <text evidence="1">The sequence shown here is derived from an EMBL/GenBank/DDBJ whole genome shotgun (WGS) entry which is preliminary data.</text>
</comment>
<keyword evidence="2" id="KW-1185">Reference proteome</keyword>
<dbReference type="Proteomes" id="UP000708576">
    <property type="component" value="Unassembled WGS sequence"/>
</dbReference>
<protein>
    <recommendedName>
        <fullName evidence="3">Transcription regulator BetR N-terminal domain-containing protein</fullName>
    </recommendedName>
</protein>
<sequence>MEIQQKLFDEIKNNLEPNLRLADVIGDLLQISSDSTYRRIRGDKELSLSELKLLCSHFGISLDHLMNHRVDSIPFNYTPLSFGSSDAYEKYMNRLAQLYIALAKSGKAECKITAQDVPVFHFLPYTELTFFKVYALFRSLTNEVITYEAFVKQLDKDKLETTYHSIVDSFLQIPSTEIWSDHTIEPILNLISYYNDIGSFESNENALLLVEQLQSMVKDIEQKTQVASKVYKGIATPFNFYLSPVDMQNDFIQMKSPKGTTTSIKLFTINAIFTTDQAFNEETERWIDNTKIKSMQLSGTSERERFRFFNQLKSKVQKLKTEFE</sequence>